<dbReference type="Proteomes" id="UP001057452">
    <property type="component" value="Chromosome 3"/>
</dbReference>
<name>A0ACB9XQJ1_CHAAC</name>
<comment type="caution">
    <text evidence="1">The sequence shown here is derived from an EMBL/GenBank/DDBJ whole genome shotgun (WGS) entry which is preliminary data.</text>
</comment>
<protein>
    <submittedName>
        <fullName evidence="1">Uncharacterized protein</fullName>
    </submittedName>
</protein>
<reference evidence="1" key="1">
    <citation type="submission" date="2022-05" db="EMBL/GenBank/DDBJ databases">
        <title>Chromosome-level genome of Chaenocephalus aceratus.</title>
        <authorList>
            <person name="Park H."/>
        </authorList>
    </citation>
    <scope>NUCLEOTIDE SEQUENCE</scope>
    <source>
        <strain evidence="1">KU_202001</strain>
    </source>
</reference>
<keyword evidence="2" id="KW-1185">Reference proteome</keyword>
<sequence length="496" mass="56468">MDELHLLIQSNKTYGDCSAICLTETCSNNQAVSLAGYTLHRADREFASIIIIGVYIPPEANANTTMSDLASDFNHTNLSTELPNYHQQVTCPSRGNNTLDYIIYSTQGGLPCFCGSSARFSTITPISPPSPTIPHQRGRGEVHVQETGEKQGGRPRQHQPCGTPSLGLKTRNPILFSCLLVLVGCCILLYLRYLANFVPVDNLPANGEGKLRQIINLDDTLHFGARQGVETRTSWKAPIIWEGMFESDLYDQKHIQNQTSVALTVFAVGRYLDAYLKTFLTSAEQHFMLGLKVTYYVFTDLPGKVPSIELAPNRNVKIMQVKKHSRWQDISMMRMKTISDAIESEIHHHCNYVFCFDVDQEFKGRFGSEALGDSVVLLHAWYYKAPNKAYTYDRNPRSKAFMETGDYYYHAAVFGGLLEKVKNLTDYCFLNIMEDKLNNVEALWHDESHLNKYFWINKPSRLLSPEYCWDQVIMEKRDINVMRLIWAPKDYVGLRP</sequence>
<dbReference type="EMBL" id="CM043787">
    <property type="protein sequence ID" value="KAI4829750.1"/>
    <property type="molecule type" value="Genomic_DNA"/>
</dbReference>
<accession>A0ACB9XQJ1</accession>
<proteinExistence type="predicted"/>
<organism evidence="1 2">
    <name type="scientific">Chaenocephalus aceratus</name>
    <name type="common">Blackfin icefish</name>
    <name type="synonym">Chaenichthys aceratus</name>
    <dbReference type="NCBI Taxonomy" id="36190"/>
    <lineage>
        <taxon>Eukaryota</taxon>
        <taxon>Metazoa</taxon>
        <taxon>Chordata</taxon>
        <taxon>Craniata</taxon>
        <taxon>Vertebrata</taxon>
        <taxon>Euteleostomi</taxon>
        <taxon>Actinopterygii</taxon>
        <taxon>Neopterygii</taxon>
        <taxon>Teleostei</taxon>
        <taxon>Neoteleostei</taxon>
        <taxon>Acanthomorphata</taxon>
        <taxon>Eupercaria</taxon>
        <taxon>Perciformes</taxon>
        <taxon>Notothenioidei</taxon>
        <taxon>Channichthyidae</taxon>
        <taxon>Chaenocephalus</taxon>
    </lineage>
</organism>
<evidence type="ECO:0000313" key="1">
    <source>
        <dbReference type="EMBL" id="KAI4829750.1"/>
    </source>
</evidence>
<gene>
    <name evidence="1" type="ORF">KUCAC02_001423</name>
</gene>
<evidence type="ECO:0000313" key="2">
    <source>
        <dbReference type="Proteomes" id="UP001057452"/>
    </source>
</evidence>